<evidence type="ECO:0000313" key="3">
    <source>
        <dbReference type="Proteomes" id="UP000809829"/>
    </source>
</evidence>
<dbReference type="SUPFAM" id="SSF52540">
    <property type="entry name" value="P-loop containing nucleoside triphosphate hydrolases"/>
    <property type="match status" value="1"/>
</dbReference>
<dbReference type="Proteomes" id="UP000809829">
    <property type="component" value="Unassembled WGS sequence"/>
</dbReference>
<sequence>MTTAKKIFVGNYKGGVGKTTSVYQLALHMIETGKRVLLIDLDPQCSLSEICLSRMNRNLDHLQPNECLNYIYDVWVQTKSFPYVQIQFDAHALIKTTDEGVCFIPSNMFYPSGGLDDLALKLQDDFYDLLPLQQFFQSTKLEAAFDYILFDCPPTSNMMTKGAFLLSNYYLIPSIIQTVSLRGIVHYIKTVNTIYDKTCEKHSNAMLGKQFFGEKPKLVGIFETMKKGSVNNRDELNELKQNLKNAHVQTALKGRYLFQTIIKSHEHIARKTANGEKCSEYEPLTNEIIECVEGTEAITLASLGDKHDNL</sequence>
<keyword evidence="3" id="KW-1185">Reference proteome</keyword>
<dbReference type="InterPro" id="IPR027417">
    <property type="entry name" value="P-loop_NTPase"/>
</dbReference>
<accession>A0ABS2QX31</accession>
<dbReference type="EMBL" id="JAFBFC010000004">
    <property type="protein sequence ID" value="MBM7703512.1"/>
    <property type="molecule type" value="Genomic_DNA"/>
</dbReference>
<comment type="caution">
    <text evidence="2">The sequence shown here is derived from an EMBL/GenBank/DDBJ whole genome shotgun (WGS) entry which is preliminary data.</text>
</comment>
<proteinExistence type="predicted"/>
<evidence type="ECO:0000313" key="2">
    <source>
        <dbReference type="EMBL" id="MBM7703512.1"/>
    </source>
</evidence>
<dbReference type="RefSeq" id="WP_205187438.1">
    <property type="nucleotide sequence ID" value="NZ_JAFBFC010000004.1"/>
</dbReference>
<dbReference type="InterPro" id="IPR025669">
    <property type="entry name" value="AAA_dom"/>
</dbReference>
<organism evidence="2 3">
    <name type="scientific">Priestia iocasae</name>
    <dbReference type="NCBI Taxonomy" id="2291674"/>
    <lineage>
        <taxon>Bacteria</taxon>
        <taxon>Bacillati</taxon>
        <taxon>Bacillota</taxon>
        <taxon>Bacilli</taxon>
        <taxon>Bacillales</taxon>
        <taxon>Bacillaceae</taxon>
        <taxon>Priestia</taxon>
    </lineage>
</organism>
<name>A0ABS2QX31_9BACI</name>
<dbReference type="CDD" id="cd02042">
    <property type="entry name" value="ParAB_family"/>
    <property type="match status" value="1"/>
</dbReference>
<dbReference type="Gene3D" id="3.40.50.300">
    <property type="entry name" value="P-loop containing nucleotide triphosphate hydrolases"/>
    <property type="match status" value="1"/>
</dbReference>
<protein>
    <submittedName>
        <fullName evidence="2">Cellulose biosynthesis protein BcsQ</fullName>
    </submittedName>
</protein>
<dbReference type="PANTHER" id="PTHR13696">
    <property type="entry name" value="P-LOOP CONTAINING NUCLEOSIDE TRIPHOSPHATE HYDROLASE"/>
    <property type="match status" value="1"/>
</dbReference>
<feature type="domain" description="AAA" evidence="1">
    <location>
        <begin position="5"/>
        <end position="198"/>
    </location>
</feature>
<gene>
    <name evidence="2" type="ORF">JOC83_002361</name>
</gene>
<evidence type="ECO:0000259" key="1">
    <source>
        <dbReference type="Pfam" id="PF13614"/>
    </source>
</evidence>
<reference evidence="2 3" key="1">
    <citation type="submission" date="2021-01" db="EMBL/GenBank/DDBJ databases">
        <title>Genomic Encyclopedia of Type Strains, Phase IV (KMG-IV): sequencing the most valuable type-strain genomes for metagenomic binning, comparative biology and taxonomic classification.</title>
        <authorList>
            <person name="Goeker M."/>
        </authorList>
    </citation>
    <scope>NUCLEOTIDE SEQUENCE [LARGE SCALE GENOMIC DNA]</scope>
    <source>
        <strain evidence="2 3">DSM 104297</strain>
    </source>
</reference>
<dbReference type="PANTHER" id="PTHR13696:SF99">
    <property type="entry name" value="COBYRINIC ACID AC-DIAMIDE SYNTHASE"/>
    <property type="match status" value="1"/>
</dbReference>
<dbReference type="Pfam" id="PF13614">
    <property type="entry name" value="AAA_31"/>
    <property type="match status" value="1"/>
</dbReference>
<dbReference type="InterPro" id="IPR050678">
    <property type="entry name" value="DNA_Partitioning_ATPase"/>
</dbReference>